<accession>A0A4P8L5B1</accession>
<proteinExistence type="predicted"/>
<dbReference type="NCBIfam" id="NF040561">
    <property type="entry name" value="PrimPol_Msp"/>
    <property type="match status" value="1"/>
</dbReference>
<protein>
    <submittedName>
        <fullName evidence="2">DNA primase</fullName>
    </submittedName>
</protein>
<evidence type="ECO:0000259" key="1">
    <source>
        <dbReference type="Pfam" id="PF22548"/>
    </source>
</evidence>
<evidence type="ECO:0000313" key="2">
    <source>
        <dbReference type="EMBL" id="QCQ23217.1"/>
    </source>
</evidence>
<dbReference type="AlphaFoldDB" id="A0A4P8L5B1"/>
<gene>
    <name evidence="2" type="ORF">FDQ92_14175</name>
</gene>
<dbReference type="RefSeq" id="WP_137425497.1">
    <property type="nucleotide sequence ID" value="NZ_CP040098.1"/>
</dbReference>
<reference evidence="2 3" key="1">
    <citation type="submission" date="2019-05" db="EMBL/GenBank/DDBJ databases">
        <title>The Complete Genome Sequence of the n-alkane-degrading Desulfoglaeba alkanexedens ALDC reveals multiple alkylsuccinate synthase gene clusters.</title>
        <authorList>
            <person name="Callaghan A.V."/>
            <person name="Davidova I.A."/>
            <person name="Duncan K.E."/>
            <person name="Morris B."/>
            <person name="McInerney M.J."/>
        </authorList>
    </citation>
    <scope>NUCLEOTIDE SEQUENCE [LARGE SCALE GENOMIC DNA]</scope>
    <source>
        <strain evidence="2 3">ALDC</strain>
    </source>
</reference>
<sequence>METALREDPVDEPFALMRRREAALERFLNLFCGREDCFARQWADRKEGTQGYVPVRRPMTTADVLDHVQGRKTYGIYLLQRDSRVRLGVVDADLASQLRGGKLTAAQREQVRREKDYLLTRLPEMAQERGLPCLTEFSGGKGFHFWFFFQAPLEAAPVREALRNLVKRVAPDLSTFNLEVFPKQDRLAGKGLGNLVKLPLGIHRATGKPSFFLHVADRSPWVQMEALAKVPAIRKEAVERAAGGSDPAQVVVHPRHAEWAKAFPELAVLSERCAALGQILAGCRQSRTLSVREEKVLLGTVGFLPRARTLLHHVFRELPDYNPHLLDYKLSRLRGTPLGCKRIHSLLDMAGDLCTFSKPSPYPHPLLHWPEWSDEAAGPKSEKVSNLRDAIEVLRDAMETVTRFLPPP</sequence>
<name>A0A4P8L5B1_9BACT</name>
<dbReference type="OrthoDB" id="9804086at2"/>
<dbReference type="KEGG" id="dax:FDQ92_14175"/>
<feature type="domain" description="TOTE conflict system primase" evidence="1">
    <location>
        <begin position="24"/>
        <end position="240"/>
    </location>
</feature>
<evidence type="ECO:0000313" key="3">
    <source>
        <dbReference type="Proteomes" id="UP000298602"/>
    </source>
</evidence>
<dbReference type="Proteomes" id="UP000298602">
    <property type="component" value="Chromosome"/>
</dbReference>
<organism evidence="2 3">
    <name type="scientific">Desulfoglaeba alkanexedens ALDC</name>
    <dbReference type="NCBI Taxonomy" id="980445"/>
    <lineage>
        <taxon>Bacteria</taxon>
        <taxon>Pseudomonadati</taxon>
        <taxon>Thermodesulfobacteriota</taxon>
        <taxon>Syntrophobacteria</taxon>
        <taxon>Syntrophobacterales</taxon>
        <taxon>Syntrophobacteraceae</taxon>
        <taxon>Desulfoglaeba</taxon>
    </lineage>
</organism>
<reference evidence="2 3" key="2">
    <citation type="submission" date="2019-05" db="EMBL/GenBank/DDBJ databases">
        <authorList>
            <person name="Suflita J.M."/>
            <person name="Marks C.R."/>
        </authorList>
    </citation>
    <scope>NUCLEOTIDE SEQUENCE [LARGE SCALE GENOMIC DNA]</scope>
    <source>
        <strain evidence="2 3">ALDC</strain>
    </source>
</reference>
<dbReference type="Pfam" id="PF22548">
    <property type="entry name" value="AEP-TOTE"/>
    <property type="match status" value="1"/>
</dbReference>
<dbReference type="EMBL" id="CP040098">
    <property type="protein sequence ID" value="QCQ23217.1"/>
    <property type="molecule type" value="Genomic_DNA"/>
</dbReference>
<dbReference type="SUPFAM" id="SSF56747">
    <property type="entry name" value="Prim-pol domain"/>
    <property type="match status" value="1"/>
</dbReference>
<keyword evidence="3" id="KW-1185">Reference proteome</keyword>
<dbReference type="InterPro" id="IPR054347">
    <property type="entry name" value="TOTE_primase"/>
</dbReference>